<dbReference type="EMBL" id="CAJVQB010117262">
    <property type="protein sequence ID" value="CAG8852885.1"/>
    <property type="molecule type" value="Genomic_DNA"/>
</dbReference>
<evidence type="ECO:0000313" key="1">
    <source>
        <dbReference type="EMBL" id="CAG8852885.1"/>
    </source>
</evidence>
<reference evidence="1 2" key="1">
    <citation type="submission" date="2021-06" db="EMBL/GenBank/DDBJ databases">
        <authorList>
            <person name="Kallberg Y."/>
            <person name="Tangrot J."/>
            <person name="Rosling A."/>
        </authorList>
    </citation>
    <scope>NUCLEOTIDE SEQUENCE [LARGE SCALE GENOMIC DNA]</scope>
    <source>
        <strain evidence="1 2">120-4 pot B 10/14</strain>
    </source>
</reference>
<dbReference type="Proteomes" id="UP000789901">
    <property type="component" value="Unassembled WGS sequence"/>
</dbReference>
<organism evidence="1 2">
    <name type="scientific">Gigaspora margarita</name>
    <dbReference type="NCBI Taxonomy" id="4874"/>
    <lineage>
        <taxon>Eukaryota</taxon>
        <taxon>Fungi</taxon>
        <taxon>Fungi incertae sedis</taxon>
        <taxon>Mucoromycota</taxon>
        <taxon>Glomeromycotina</taxon>
        <taxon>Glomeromycetes</taxon>
        <taxon>Diversisporales</taxon>
        <taxon>Gigasporaceae</taxon>
        <taxon>Gigaspora</taxon>
    </lineage>
</organism>
<feature type="non-terminal residue" evidence="1">
    <location>
        <position position="56"/>
    </location>
</feature>
<protein>
    <submittedName>
        <fullName evidence="1">3243_t:CDS:1</fullName>
    </submittedName>
</protein>
<evidence type="ECO:0000313" key="2">
    <source>
        <dbReference type="Proteomes" id="UP000789901"/>
    </source>
</evidence>
<name>A0ABN7XE44_GIGMA</name>
<keyword evidence="2" id="KW-1185">Reference proteome</keyword>
<proteinExistence type="predicted"/>
<sequence length="56" mass="6388">MSKKCQKTQKKDLPNKCQKPTKEILTTTIPKNDDTNDDKITPILMIRDGHHAHDAC</sequence>
<gene>
    <name evidence="1" type="ORF">GMARGA_LOCUS41706</name>
</gene>
<accession>A0ABN7XE44</accession>
<comment type="caution">
    <text evidence="1">The sequence shown here is derived from an EMBL/GenBank/DDBJ whole genome shotgun (WGS) entry which is preliminary data.</text>
</comment>